<name>A0A2H1FCN6_9ARCH</name>
<proteinExistence type="inferred from homology"/>
<dbReference type="NCBIfam" id="TIGR00401">
    <property type="entry name" value="msrA"/>
    <property type="match status" value="1"/>
</dbReference>
<evidence type="ECO:0000256" key="2">
    <source>
        <dbReference type="HAMAP-Rule" id="MF_01401"/>
    </source>
</evidence>
<feature type="domain" description="Peptide methionine sulphoxide reductase MsrA" evidence="3">
    <location>
        <begin position="2"/>
        <end position="145"/>
    </location>
</feature>
<comment type="function">
    <text evidence="2">Has an important function as a repair enzyme for proteins that have been inactivated by oxidation. Catalyzes the reversible oxidation-reduction of methionine sulfoxide in proteins to methionine.</text>
</comment>
<protein>
    <recommendedName>
        <fullName evidence="2">Peptide methionine sulfoxide reductase MsrA</fullName>
        <shortName evidence="2">Protein-methionine-S-oxide reductase</shortName>
        <ecNumber evidence="2">1.8.4.11</ecNumber>
    </recommendedName>
    <alternativeName>
        <fullName evidence="2">Peptide-methionine (S)-S-oxide reductase</fullName>
        <shortName evidence="2">Peptide Met(O) reductase</shortName>
    </alternativeName>
</protein>
<evidence type="ECO:0000256" key="1">
    <source>
        <dbReference type="ARBA" id="ARBA00023002"/>
    </source>
</evidence>
<dbReference type="PANTHER" id="PTHR43774">
    <property type="entry name" value="PEPTIDE METHIONINE SULFOXIDE REDUCTASE"/>
    <property type="match status" value="1"/>
</dbReference>
<dbReference type="Pfam" id="PF01625">
    <property type="entry name" value="PMSR"/>
    <property type="match status" value="1"/>
</dbReference>
<organism evidence="4 5">
    <name type="scientific">Candidatus Nitrosotalea okcheonensis</name>
    <dbReference type="NCBI Taxonomy" id="1903276"/>
    <lineage>
        <taxon>Archaea</taxon>
        <taxon>Nitrososphaerota</taxon>
        <taxon>Nitrososphaeria</taxon>
        <taxon>Nitrosotaleales</taxon>
        <taxon>Nitrosotaleaceae</taxon>
        <taxon>Nitrosotalea</taxon>
    </lineage>
</organism>
<dbReference type="GO" id="GO:0008113">
    <property type="term" value="F:peptide-methionine (S)-S-oxide reductase activity"/>
    <property type="evidence" value="ECO:0007669"/>
    <property type="project" value="UniProtKB-UniRule"/>
</dbReference>
<dbReference type="PANTHER" id="PTHR43774:SF1">
    <property type="entry name" value="PEPTIDE METHIONINE SULFOXIDE REDUCTASE MSRA 2"/>
    <property type="match status" value="1"/>
</dbReference>
<dbReference type="InterPro" id="IPR002569">
    <property type="entry name" value="Met_Sox_Rdtase_MsrA_dom"/>
</dbReference>
<dbReference type="AlphaFoldDB" id="A0A2H1FCN6"/>
<dbReference type="InterPro" id="IPR036509">
    <property type="entry name" value="Met_Sox_Rdtase_MsrA_sf"/>
</dbReference>
<sequence>MKATFGAGCFWCIEHVFRKNGITSTSVGYMGGKTKNPTYEDVCTDMTGHAEVVQVEYDPSKISYGEILDIFWNNHDPTTLNRQGPDVGTQYRSAIFYHTPEQEMEALQSKEYIEKSGTRKKIVTEVVPATEFYKAEEYHQQYYDKCGIV</sequence>
<keyword evidence="5" id="KW-1185">Reference proteome</keyword>
<comment type="catalytic activity">
    <reaction evidence="2">
        <text>L-methionyl-[protein] + [thioredoxin]-disulfide + H2O = L-methionyl-(S)-S-oxide-[protein] + [thioredoxin]-dithiol</text>
        <dbReference type="Rhea" id="RHEA:14217"/>
        <dbReference type="Rhea" id="RHEA-COMP:10698"/>
        <dbReference type="Rhea" id="RHEA-COMP:10700"/>
        <dbReference type="Rhea" id="RHEA-COMP:12313"/>
        <dbReference type="Rhea" id="RHEA-COMP:12315"/>
        <dbReference type="ChEBI" id="CHEBI:15377"/>
        <dbReference type="ChEBI" id="CHEBI:16044"/>
        <dbReference type="ChEBI" id="CHEBI:29950"/>
        <dbReference type="ChEBI" id="CHEBI:44120"/>
        <dbReference type="ChEBI" id="CHEBI:50058"/>
        <dbReference type="EC" id="1.8.4.11"/>
    </reaction>
</comment>
<gene>
    <name evidence="2 4" type="primary">msrA</name>
    <name evidence="4" type="ORF">NCS_10332</name>
</gene>
<dbReference type="HAMAP" id="MF_01401">
    <property type="entry name" value="MsrA"/>
    <property type="match status" value="1"/>
</dbReference>
<feature type="active site" evidence="2">
    <location>
        <position position="9"/>
    </location>
</feature>
<accession>A0A2H1FCN6</accession>
<comment type="similarity">
    <text evidence="2">Belongs to the MsrA Met sulfoxide reductase family.</text>
</comment>
<dbReference type="OrthoDB" id="7150at2157"/>
<dbReference type="Proteomes" id="UP000230607">
    <property type="component" value="Chromosome 1"/>
</dbReference>
<dbReference type="Gene3D" id="3.30.1060.10">
    <property type="entry name" value="Peptide methionine sulphoxide reductase MsrA"/>
    <property type="match status" value="1"/>
</dbReference>
<keyword evidence="1 2" id="KW-0560">Oxidoreductase</keyword>
<reference evidence="5" key="1">
    <citation type="submission" date="2017-03" db="EMBL/GenBank/DDBJ databases">
        <authorList>
            <person name="Herbold C."/>
        </authorList>
    </citation>
    <scope>NUCLEOTIDE SEQUENCE [LARGE SCALE GENOMIC DNA]</scope>
</reference>
<comment type="catalytic activity">
    <reaction evidence="2">
        <text>[thioredoxin]-disulfide + L-methionine + H2O = L-methionine (S)-S-oxide + [thioredoxin]-dithiol</text>
        <dbReference type="Rhea" id="RHEA:19993"/>
        <dbReference type="Rhea" id="RHEA-COMP:10698"/>
        <dbReference type="Rhea" id="RHEA-COMP:10700"/>
        <dbReference type="ChEBI" id="CHEBI:15377"/>
        <dbReference type="ChEBI" id="CHEBI:29950"/>
        <dbReference type="ChEBI" id="CHEBI:50058"/>
        <dbReference type="ChEBI" id="CHEBI:57844"/>
        <dbReference type="ChEBI" id="CHEBI:58772"/>
        <dbReference type="EC" id="1.8.4.11"/>
    </reaction>
</comment>
<dbReference type="SUPFAM" id="SSF55068">
    <property type="entry name" value="Peptide methionine sulfoxide reductase"/>
    <property type="match status" value="1"/>
</dbReference>
<dbReference type="EMBL" id="LT841358">
    <property type="protein sequence ID" value="SMH70525.1"/>
    <property type="molecule type" value="Genomic_DNA"/>
</dbReference>
<dbReference type="GO" id="GO:0033744">
    <property type="term" value="F:L-methionine:thioredoxin-disulfide S-oxidoreductase activity"/>
    <property type="evidence" value="ECO:0007669"/>
    <property type="project" value="RHEA"/>
</dbReference>
<evidence type="ECO:0000259" key="3">
    <source>
        <dbReference type="Pfam" id="PF01625"/>
    </source>
</evidence>
<evidence type="ECO:0000313" key="4">
    <source>
        <dbReference type="EMBL" id="SMH70525.1"/>
    </source>
</evidence>
<dbReference type="EC" id="1.8.4.11" evidence="2"/>
<dbReference type="RefSeq" id="WP_157926656.1">
    <property type="nucleotide sequence ID" value="NZ_LT841358.1"/>
</dbReference>
<evidence type="ECO:0000313" key="5">
    <source>
        <dbReference type="Proteomes" id="UP000230607"/>
    </source>
</evidence>